<keyword evidence="13 20" id="KW-0418">Kinase</keyword>
<dbReference type="SUPFAM" id="SSF52540">
    <property type="entry name" value="P-loop containing nucleoside triphosphate hydrolases"/>
    <property type="match status" value="1"/>
</dbReference>
<dbReference type="AlphaFoldDB" id="A0A1M7YBW6"/>
<evidence type="ECO:0000256" key="6">
    <source>
        <dbReference type="ARBA" id="ARBA00005159"/>
    </source>
</evidence>
<dbReference type="GO" id="GO:0043752">
    <property type="term" value="F:adenosylcobinamide kinase activity"/>
    <property type="evidence" value="ECO:0007669"/>
    <property type="project" value="UniProtKB-EC"/>
</dbReference>
<evidence type="ECO:0000256" key="1">
    <source>
        <dbReference type="ARBA" id="ARBA00000312"/>
    </source>
</evidence>
<evidence type="ECO:0000256" key="19">
    <source>
        <dbReference type="PIRSR" id="PIRSR006135-2"/>
    </source>
</evidence>
<dbReference type="PIRSF" id="PIRSF006135">
    <property type="entry name" value="CobU"/>
    <property type="match status" value="1"/>
</dbReference>
<comment type="pathway">
    <text evidence="5">Cofactor biosynthesis; adenosylcobalamin biosynthesis; adenosylcobalamin from cob(II)yrinate a,c-diamide: step 6/7.</text>
</comment>
<dbReference type="EC" id="2.7.1.156" evidence="8"/>
<dbReference type="Gene3D" id="3.40.50.300">
    <property type="entry name" value="P-loop containing nucleotide triphosphate hydrolases"/>
    <property type="match status" value="1"/>
</dbReference>
<evidence type="ECO:0000256" key="18">
    <source>
        <dbReference type="PIRSR" id="PIRSR006135-1"/>
    </source>
</evidence>
<evidence type="ECO:0000256" key="9">
    <source>
        <dbReference type="ARBA" id="ARBA00012523"/>
    </source>
</evidence>
<dbReference type="GO" id="GO:0008820">
    <property type="term" value="F:cobinamide phosphate guanylyltransferase activity"/>
    <property type="evidence" value="ECO:0007669"/>
    <property type="project" value="UniProtKB-EC"/>
</dbReference>
<dbReference type="CDD" id="cd00544">
    <property type="entry name" value="CobU"/>
    <property type="match status" value="1"/>
</dbReference>
<comment type="catalytic activity">
    <reaction evidence="2">
        <text>adenosylcob(III)inamide phosphate + GTP + H(+) = adenosylcob(III)inamide-GDP + diphosphate</text>
        <dbReference type="Rhea" id="RHEA:22712"/>
        <dbReference type="ChEBI" id="CHEBI:15378"/>
        <dbReference type="ChEBI" id="CHEBI:33019"/>
        <dbReference type="ChEBI" id="CHEBI:37565"/>
        <dbReference type="ChEBI" id="CHEBI:58502"/>
        <dbReference type="ChEBI" id="CHEBI:60487"/>
        <dbReference type="EC" id="2.7.7.62"/>
    </reaction>
</comment>
<evidence type="ECO:0000256" key="4">
    <source>
        <dbReference type="ARBA" id="ARBA00003889"/>
    </source>
</evidence>
<feature type="active site" description="GMP-histidine intermediate" evidence="18">
    <location>
        <position position="50"/>
    </location>
</feature>
<keyword evidence="14" id="KW-0067">ATP-binding</keyword>
<evidence type="ECO:0000256" key="15">
    <source>
        <dbReference type="ARBA" id="ARBA00023134"/>
    </source>
</evidence>
<evidence type="ECO:0000256" key="8">
    <source>
        <dbReference type="ARBA" id="ARBA00012016"/>
    </source>
</evidence>
<keyword evidence="15 19" id="KW-0342">GTP-binding</keyword>
<name>A0A1M7YBW6_9BACT</name>
<feature type="binding site" evidence="19">
    <location>
        <begin position="51"/>
        <end position="54"/>
    </location>
    <ligand>
        <name>GTP</name>
        <dbReference type="ChEBI" id="CHEBI:37565"/>
    </ligand>
</feature>
<comment type="function">
    <text evidence="4">Catalyzes ATP-dependent phosphorylation of adenosylcobinamide and addition of GMP to adenosylcobinamide phosphate.</text>
</comment>
<dbReference type="GO" id="GO:0009236">
    <property type="term" value="P:cobalamin biosynthetic process"/>
    <property type="evidence" value="ECO:0007669"/>
    <property type="project" value="UniProtKB-UniPathway"/>
</dbReference>
<dbReference type="GO" id="GO:0005524">
    <property type="term" value="F:ATP binding"/>
    <property type="evidence" value="ECO:0007669"/>
    <property type="project" value="UniProtKB-KW"/>
</dbReference>
<keyword evidence="21" id="KW-1185">Reference proteome</keyword>
<evidence type="ECO:0000256" key="10">
    <source>
        <dbReference type="ARBA" id="ARBA00022573"/>
    </source>
</evidence>
<dbReference type="EC" id="2.7.7.62" evidence="9"/>
<evidence type="ECO:0000256" key="14">
    <source>
        <dbReference type="ARBA" id="ARBA00022840"/>
    </source>
</evidence>
<dbReference type="NCBIfam" id="NF004469">
    <property type="entry name" value="PRK05800.1"/>
    <property type="match status" value="1"/>
</dbReference>
<comment type="pathway">
    <text evidence="6">Cofactor biosynthesis; adenosylcobalamin biosynthesis; adenosylcobalamin from cob(II)yrinate a,c-diamide: step 5/7.</text>
</comment>
<evidence type="ECO:0000256" key="2">
    <source>
        <dbReference type="ARBA" id="ARBA00000711"/>
    </source>
</evidence>
<dbReference type="EMBL" id="FRFE01000017">
    <property type="protein sequence ID" value="SHO50127.1"/>
    <property type="molecule type" value="Genomic_DNA"/>
</dbReference>
<keyword evidence="12 19" id="KW-0547">Nucleotide-binding</keyword>
<evidence type="ECO:0000256" key="11">
    <source>
        <dbReference type="ARBA" id="ARBA00022679"/>
    </source>
</evidence>
<dbReference type="PANTHER" id="PTHR34848:SF1">
    <property type="entry name" value="BIFUNCTIONAL ADENOSYLCOBALAMIN BIOSYNTHESIS PROTEIN COBU"/>
    <property type="match status" value="1"/>
</dbReference>
<dbReference type="Proteomes" id="UP000184603">
    <property type="component" value="Unassembled WGS sequence"/>
</dbReference>
<protein>
    <recommendedName>
        <fullName evidence="16">Adenosylcobinamide kinase</fullName>
        <ecNumber evidence="8">2.7.1.156</ecNumber>
        <ecNumber evidence="9">2.7.7.62</ecNumber>
    </recommendedName>
    <alternativeName>
        <fullName evidence="17">Adenosylcobinamide-phosphate guanylyltransferase</fullName>
    </alternativeName>
</protein>
<dbReference type="Pfam" id="PF02283">
    <property type="entry name" value="CobU"/>
    <property type="match status" value="1"/>
</dbReference>
<proteinExistence type="inferred from homology"/>
<evidence type="ECO:0000256" key="3">
    <source>
        <dbReference type="ARBA" id="ARBA00001522"/>
    </source>
</evidence>
<feature type="binding site" evidence="19">
    <location>
        <begin position="9"/>
        <end position="16"/>
    </location>
    <ligand>
        <name>GTP</name>
        <dbReference type="ChEBI" id="CHEBI:37565"/>
    </ligand>
</feature>
<evidence type="ECO:0000256" key="16">
    <source>
        <dbReference type="ARBA" id="ARBA00029570"/>
    </source>
</evidence>
<comment type="catalytic activity">
    <reaction evidence="1">
        <text>adenosylcob(III)inamide + ATP = adenosylcob(III)inamide phosphate + ADP + H(+)</text>
        <dbReference type="Rhea" id="RHEA:15769"/>
        <dbReference type="ChEBI" id="CHEBI:2480"/>
        <dbReference type="ChEBI" id="CHEBI:15378"/>
        <dbReference type="ChEBI" id="CHEBI:30616"/>
        <dbReference type="ChEBI" id="CHEBI:58502"/>
        <dbReference type="ChEBI" id="CHEBI:456216"/>
        <dbReference type="EC" id="2.7.1.156"/>
    </reaction>
</comment>
<evidence type="ECO:0000256" key="17">
    <source>
        <dbReference type="ARBA" id="ARBA00030571"/>
    </source>
</evidence>
<keyword evidence="11 20" id="KW-0808">Transferase</keyword>
<accession>A0A1M7YBW6</accession>
<organism evidence="20 21">
    <name type="scientific">Desulfopila aestuarii DSM 18488</name>
    <dbReference type="NCBI Taxonomy" id="1121416"/>
    <lineage>
        <taxon>Bacteria</taxon>
        <taxon>Pseudomonadati</taxon>
        <taxon>Thermodesulfobacteriota</taxon>
        <taxon>Desulfobulbia</taxon>
        <taxon>Desulfobulbales</taxon>
        <taxon>Desulfocapsaceae</taxon>
        <taxon>Desulfopila</taxon>
    </lineage>
</organism>
<reference evidence="20 21" key="1">
    <citation type="submission" date="2016-12" db="EMBL/GenBank/DDBJ databases">
        <authorList>
            <person name="Song W.-J."/>
            <person name="Kurnit D.M."/>
        </authorList>
    </citation>
    <scope>NUCLEOTIDE SEQUENCE [LARGE SCALE GENOMIC DNA]</scope>
    <source>
        <strain evidence="20 21">DSM 18488</strain>
    </source>
</reference>
<dbReference type="RefSeq" id="WP_073614740.1">
    <property type="nucleotide sequence ID" value="NZ_FRFE01000017.1"/>
</dbReference>
<feature type="binding site" evidence="19">
    <location>
        <position position="84"/>
    </location>
    <ligand>
        <name>GTP</name>
        <dbReference type="ChEBI" id="CHEBI:37565"/>
    </ligand>
</feature>
<feature type="binding site" evidence="19">
    <location>
        <position position="63"/>
    </location>
    <ligand>
        <name>GTP</name>
        <dbReference type="ChEBI" id="CHEBI:37565"/>
    </ligand>
</feature>
<keyword evidence="10" id="KW-0169">Cobalamin biosynthesis</keyword>
<dbReference type="InterPro" id="IPR027417">
    <property type="entry name" value="P-loop_NTPase"/>
</dbReference>
<evidence type="ECO:0000256" key="7">
    <source>
        <dbReference type="ARBA" id="ARBA00007490"/>
    </source>
</evidence>
<dbReference type="GO" id="GO:0005525">
    <property type="term" value="F:GTP binding"/>
    <property type="evidence" value="ECO:0007669"/>
    <property type="project" value="UniProtKB-KW"/>
</dbReference>
<evidence type="ECO:0000313" key="20">
    <source>
        <dbReference type="EMBL" id="SHO50127.1"/>
    </source>
</evidence>
<dbReference type="STRING" id="1121416.SAMN02745220_03268"/>
<comment type="similarity">
    <text evidence="7">Belongs to the CobU/CobP family.</text>
</comment>
<dbReference type="OrthoDB" id="9788370at2"/>
<keyword evidence="20" id="KW-0548">Nucleotidyltransferase</keyword>
<comment type="catalytic activity">
    <reaction evidence="3">
        <text>adenosylcob(III)inamide + GTP = adenosylcob(III)inamide phosphate + GDP + H(+)</text>
        <dbReference type="Rhea" id="RHEA:15765"/>
        <dbReference type="ChEBI" id="CHEBI:2480"/>
        <dbReference type="ChEBI" id="CHEBI:15378"/>
        <dbReference type="ChEBI" id="CHEBI:37565"/>
        <dbReference type="ChEBI" id="CHEBI:58189"/>
        <dbReference type="ChEBI" id="CHEBI:58502"/>
        <dbReference type="EC" id="2.7.1.156"/>
    </reaction>
</comment>
<dbReference type="PANTHER" id="PTHR34848">
    <property type="match status" value="1"/>
</dbReference>
<evidence type="ECO:0000256" key="5">
    <source>
        <dbReference type="ARBA" id="ARBA00004692"/>
    </source>
</evidence>
<evidence type="ECO:0000256" key="12">
    <source>
        <dbReference type="ARBA" id="ARBA00022741"/>
    </source>
</evidence>
<evidence type="ECO:0000313" key="21">
    <source>
        <dbReference type="Proteomes" id="UP000184603"/>
    </source>
</evidence>
<gene>
    <name evidence="20" type="ORF">SAMN02745220_03268</name>
</gene>
<dbReference type="InterPro" id="IPR003203">
    <property type="entry name" value="CobU/CobP"/>
</dbReference>
<sequence length="183" mass="20318">MKKIILITGGARSGKSSYALERCEALAGTKCFVATCPVIDPEMDERIDAHKREREGRAWDSAEEETDLCGLLARLKTYDTVLIDCLTLWVNNLMFSAERENRIFGETEMREEAARLSEAIEAFPGTVCLVTNEVGLGIVPDNSLARKYRDLVGRCNTILAKRADEVILVSCGIPLTLKETISF</sequence>
<dbReference type="UniPathway" id="UPA00148">
    <property type="reaction ID" value="UER00236"/>
</dbReference>
<evidence type="ECO:0000256" key="13">
    <source>
        <dbReference type="ARBA" id="ARBA00022777"/>
    </source>
</evidence>